<evidence type="ECO:0000256" key="9">
    <source>
        <dbReference type="PROSITE-ProRule" id="PRU00782"/>
    </source>
</evidence>
<evidence type="ECO:0000256" key="3">
    <source>
        <dbReference type="ARBA" id="ARBA00022840"/>
    </source>
</evidence>
<dbReference type="GO" id="GO:0005524">
    <property type="term" value="F:ATP binding"/>
    <property type="evidence" value="ECO:0007669"/>
    <property type="project" value="UniProtKB-KW"/>
</dbReference>
<feature type="domain" description="Dilute" evidence="12">
    <location>
        <begin position="604"/>
        <end position="877"/>
    </location>
</feature>
<dbReference type="Gene3D" id="1.20.5.4820">
    <property type="match status" value="1"/>
</dbReference>
<dbReference type="FunFam" id="1.20.5.190:FF:000001">
    <property type="entry name" value="unconventional myosin-Va"/>
    <property type="match status" value="2"/>
</dbReference>
<dbReference type="AlphaFoldDB" id="A0A9Q0Q091"/>
<dbReference type="Gene3D" id="1.20.58.530">
    <property type="match status" value="2"/>
</dbReference>
<keyword evidence="3" id="KW-0067">ATP-binding</keyword>
<evidence type="ECO:0000259" key="13">
    <source>
        <dbReference type="PROSITE" id="PS51456"/>
    </source>
</evidence>
<dbReference type="InterPro" id="IPR001609">
    <property type="entry name" value="Myosin_head_motor_dom-like"/>
</dbReference>
<dbReference type="GO" id="GO:0005737">
    <property type="term" value="C:cytoplasm"/>
    <property type="evidence" value="ECO:0007669"/>
    <property type="project" value="TreeGrafter"/>
</dbReference>
<dbReference type="SMART" id="SM01132">
    <property type="entry name" value="DIL"/>
    <property type="match status" value="1"/>
</dbReference>
<dbReference type="GO" id="GO:0051015">
    <property type="term" value="F:actin filament binding"/>
    <property type="evidence" value="ECO:0007669"/>
    <property type="project" value="TreeGrafter"/>
</dbReference>
<evidence type="ECO:0000256" key="11">
    <source>
        <dbReference type="SAM" id="MobiDB-lite"/>
    </source>
</evidence>
<evidence type="ECO:0000256" key="2">
    <source>
        <dbReference type="ARBA" id="ARBA00022741"/>
    </source>
</evidence>
<dbReference type="PROSITE" id="PS51456">
    <property type="entry name" value="MYOSIN_MOTOR"/>
    <property type="match status" value="1"/>
</dbReference>
<dbReference type="Pfam" id="PF00063">
    <property type="entry name" value="Myosin_head"/>
    <property type="match status" value="1"/>
</dbReference>
<feature type="coiled-coil region" evidence="10">
    <location>
        <begin position="452"/>
        <end position="521"/>
    </location>
</feature>
<dbReference type="PANTHER" id="PTHR13140:SF792">
    <property type="entry name" value="MYOSIN-9"/>
    <property type="match status" value="1"/>
</dbReference>
<dbReference type="PANTHER" id="PTHR13140">
    <property type="entry name" value="MYOSIN"/>
    <property type="match status" value="1"/>
</dbReference>
<dbReference type="GO" id="GO:0016459">
    <property type="term" value="C:myosin complex"/>
    <property type="evidence" value="ECO:0007669"/>
    <property type="project" value="UniProtKB-KW"/>
</dbReference>
<dbReference type="PROSITE" id="PS50096">
    <property type="entry name" value="IQ"/>
    <property type="match status" value="3"/>
</dbReference>
<feature type="region of interest" description="Actin-binding" evidence="9">
    <location>
        <begin position="93"/>
        <end position="115"/>
    </location>
</feature>
<dbReference type="PROSITE" id="PS51126">
    <property type="entry name" value="DILUTE"/>
    <property type="match status" value="1"/>
</dbReference>
<dbReference type="InterPro" id="IPR000048">
    <property type="entry name" value="IQ_motif_EF-hand-BS"/>
</dbReference>
<dbReference type="SUPFAM" id="SSF52540">
    <property type="entry name" value="P-loop containing nucleoside triphosphate hydrolases"/>
    <property type="match status" value="2"/>
</dbReference>
<dbReference type="InterPro" id="IPR036961">
    <property type="entry name" value="Kinesin_motor_dom_sf"/>
</dbReference>
<dbReference type="Gene3D" id="3.40.850.10">
    <property type="entry name" value="Kinesin motor domain"/>
    <property type="match status" value="1"/>
</dbReference>
<keyword evidence="8 9" id="KW-0009">Actin-binding</keyword>
<evidence type="ECO:0000313" key="14">
    <source>
        <dbReference type="EMBL" id="KAJ6697432.1"/>
    </source>
</evidence>
<keyword evidence="4" id="KW-0112">Calmodulin-binding</keyword>
<evidence type="ECO:0000256" key="5">
    <source>
        <dbReference type="ARBA" id="ARBA00023054"/>
    </source>
</evidence>
<organism evidence="14 15">
    <name type="scientific">Salix viminalis</name>
    <name type="common">Common osier</name>
    <name type="synonym">Basket willow</name>
    <dbReference type="NCBI Taxonomy" id="40686"/>
    <lineage>
        <taxon>Eukaryota</taxon>
        <taxon>Viridiplantae</taxon>
        <taxon>Streptophyta</taxon>
        <taxon>Embryophyta</taxon>
        <taxon>Tracheophyta</taxon>
        <taxon>Spermatophyta</taxon>
        <taxon>Magnoliopsida</taxon>
        <taxon>eudicotyledons</taxon>
        <taxon>Gunneridae</taxon>
        <taxon>Pentapetalae</taxon>
        <taxon>rosids</taxon>
        <taxon>fabids</taxon>
        <taxon>Malpighiales</taxon>
        <taxon>Salicaceae</taxon>
        <taxon>Saliceae</taxon>
        <taxon>Salix</taxon>
    </lineage>
</organism>
<dbReference type="Pfam" id="PF01843">
    <property type="entry name" value="DIL"/>
    <property type="match status" value="1"/>
</dbReference>
<keyword evidence="7" id="KW-0505">Motor protein</keyword>
<keyword evidence="2" id="KW-0547">Nucleotide-binding</keyword>
<comment type="caution">
    <text evidence="9">Lacks conserved residue(s) required for the propagation of feature annotation.</text>
</comment>
<evidence type="ECO:0000313" key="15">
    <source>
        <dbReference type="Proteomes" id="UP001151529"/>
    </source>
</evidence>
<sequence length="934" mass="106863">MEQEEYTKEQIDWSYIEFVDNQDVLDLIEKKPGGIVALLDEAWYVSLTCFRKSTHETFSNKLYQTFKVHKRFIKPKLSRTDFTIAHYAGELQLQQLMETLNSTEPHYIRCVKPNNQLKPAIFENVNIMQQLRCGGVLEAIRISMAGYPTRRPFFEFVKSIWTSLPRGFGRKVACKKILEKKGLQGFQIGKTKVFLRAGQMAELDARRAEVLNNAAKTIQGRVQDALCSKKEDWLAKFFDGMRREAAAIKIQKHTRRYAARTAYKKLHVSALVVQTGLRAMVACKEFRFRKQTKAATIIQARWRCHKAVSYFKRLKRSAVVTQTGWRSRVARRELRLLKMAARDTGALREAKDKLEKHVEELTWRLQLEKRLRTDLEEAKVQEAVKFQNSLEEMKIKIEEANALIVKEREAAKNAINEAPPVIKETQVLVEDTKKIDSLTEEVEKPKVLKNTYEFAQATLDSEKQRADDTQKKYSEVQEMSEERRMKLEETEKKVQQLQESMQRLEEKLNNLESENKVLRQQALSMAPNKFLSGRSKSIMQRVESHIPVDAARTSLDLQSPSVNHREHSEVDDKPQKSLNEKQQENQDASLQWRSFEVERTSVFDRIIQTIGHAIETQDNNDVLAYWLSNASTLLLLLQRTLKASGAAGMAPQRRRSSSATLFGRMTQSFRGAPQGVNLSFVSNGGVDSLRQVEAKKEISPLLGLCIQAPRTSRASLVKGARSVANTAAQQALIAHWQGIVKSLGNFLNTLKSNHVPPFLVRKVFTQIFSFINVQLFNSLLLRRECCSFSNGEYVKAGWPNWNTGSAWDELKHIRQAIGFLVIHQKPKKSLDEISHDLCPVLSIQQLYRISTMYWDDKYGTHSVSIDVISNMRVLMTEDSNNAVSSSFLLDDDSSIPFSVDDLSKSMEQIDIADIEPPPLIRENSGFSFLLPRVD</sequence>
<comment type="caution">
    <text evidence="14">The sequence shown here is derived from an EMBL/GenBank/DDBJ whole genome shotgun (WGS) entry which is preliminary data.</text>
</comment>
<dbReference type="GO" id="GO:0007015">
    <property type="term" value="P:actin filament organization"/>
    <property type="evidence" value="ECO:0007669"/>
    <property type="project" value="TreeGrafter"/>
</dbReference>
<evidence type="ECO:0000256" key="1">
    <source>
        <dbReference type="ARBA" id="ARBA00022737"/>
    </source>
</evidence>
<dbReference type="Gene3D" id="1.20.5.190">
    <property type="match status" value="2"/>
</dbReference>
<evidence type="ECO:0000256" key="8">
    <source>
        <dbReference type="ARBA" id="ARBA00023203"/>
    </source>
</evidence>
<evidence type="ECO:0008006" key="16">
    <source>
        <dbReference type="Google" id="ProtNLM"/>
    </source>
</evidence>
<feature type="domain" description="Myosin motor" evidence="13">
    <location>
        <begin position="1"/>
        <end position="208"/>
    </location>
</feature>
<dbReference type="OrthoDB" id="6108017at2759"/>
<proteinExistence type="inferred from homology"/>
<evidence type="ECO:0000256" key="7">
    <source>
        <dbReference type="ARBA" id="ARBA00023175"/>
    </source>
</evidence>
<keyword evidence="6 9" id="KW-0518">Myosin</keyword>
<dbReference type="Pfam" id="PF00612">
    <property type="entry name" value="IQ"/>
    <property type="match status" value="3"/>
</dbReference>
<dbReference type="Proteomes" id="UP001151529">
    <property type="component" value="Chromosome 19"/>
</dbReference>
<keyword evidence="1" id="KW-0677">Repeat</keyword>
<dbReference type="GO" id="GO:0030048">
    <property type="term" value="P:actin filament-based movement"/>
    <property type="evidence" value="ECO:0007669"/>
    <property type="project" value="UniProtKB-ARBA"/>
</dbReference>
<dbReference type="GO" id="GO:0000146">
    <property type="term" value="F:microfilament motor activity"/>
    <property type="evidence" value="ECO:0007669"/>
    <property type="project" value="TreeGrafter"/>
</dbReference>
<dbReference type="InterPro" id="IPR002710">
    <property type="entry name" value="Dilute_dom"/>
</dbReference>
<reference evidence="14" key="2">
    <citation type="journal article" date="2023" name="Int. J. Mol. Sci.">
        <title>De Novo Assembly and Annotation of 11 Diverse Shrub Willow (Salix) Genomes Reveals Novel Gene Organization in Sex-Linked Regions.</title>
        <authorList>
            <person name="Hyden B."/>
            <person name="Feng K."/>
            <person name="Yates T.B."/>
            <person name="Jawdy S."/>
            <person name="Cereghino C."/>
            <person name="Smart L.B."/>
            <person name="Muchero W."/>
        </authorList>
    </citation>
    <scope>NUCLEOTIDE SEQUENCE [LARGE SCALE GENOMIC DNA]</scope>
    <source>
        <tissue evidence="14">Shoot tip</tissue>
    </source>
</reference>
<feature type="compositionally biased region" description="Basic and acidic residues" evidence="11">
    <location>
        <begin position="563"/>
        <end position="584"/>
    </location>
</feature>
<gene>
    <name evidence="14" type="ORF">OIU85_003772</name>
</gene>
<dbReference type="GO" id="GO:0005516">
    <property type="term" value="F:calmodulin binding"/>
    <property type="evidence" value="ECO:0007669"/>
    <property type="project" value="UniProtKB-KW"/>
</dbReference>
<dbReference type="InterPro" id="IPR027417">
    <property type="entry name" value="P-loop_NTPase"/>
</dbReference>
<protein>
    <recommendedName>
        <fullName evidence="16">Myosin motor domain-containing protein</fullName>
    </recommendedName>
</protein>
<name>A0A9Q0Q091_SALVM</name>
<evidence type="ECO:0000256" key="4">
    <source>
        <dbReference type="ARBA" id="ARBA00022860"/>
    </source>
</evidence>
<dbReference type="SMART" id="SM00242">
    <property type="entry name" value="MYSc"/>
    <property type="match status" value="1"/>
</dbReference>
<dbReference type="GO" id="GO:0009860">
    <property type="term" value="P:pollen tube growth"/>
    <property type="evidence" value="ECO:0007669"/>
    <property type="project" value="TreeGrafter"/>
</dbReference>
<dbReference type="SMART" id="SM00015">
    <property type="entry name" value="IQ"/>
    <property type="match status" value="4"/>
</dbReference>
<keyword evidence="15" id="KW-1185">Reference proteome</keyword>
<accession>A0A9Q0Q091</accession>
<keyword evidence="5 10" id="KW-0175">Coiled coil</keyword>
<evidence type="ECO:0000259" key="12">
    <source>
        <dbReference type="PROSITE" id="PS51126"/>
    </source>
</evidence>
<comment type="similarity">
    <text evidence="9">Belongs to the TRAFAC class myosin-kinesin ATPase superfamily. Myosin family.</text>
</comment>
<dbReference type="GO" id="GO:0016020">
    <property type="term" value="C:membrane"/>
    <property type="evidence" value="ECO:0007669"/>
    <property type="project" value="TreeGrafter"/>
</dbReference>
<dbReference type="EMBL" id="JAPFFL010000010">
    <property type="protein sequence ID" value="KAJ6697432.1"/>
    <property type="molecule type" value="Genomic_DNA"/>
</dbReference>
<evidence type="ECO:0000256" key="6">
    <source>
        <dbReference type="ARBA" id="ARBA00023123"/>
    </source>
</evidence>
<reference evidence="14" key="1">
    <citation type="submission" date="2022-11" db="EMBL/GenBank/DDBJ databases">
        <authorList>
            <person name="Hyden B.L."/>
            <person name="Feng K."/>
            <person name="Yates T."/>
            <person name="Jawdy S."/>
            <person name="Smart L.B."/>
            <person name="Muchero W."/>
        </authorList>
    </citation>
    <scope>NUCLEOTIDE SEQUENCE</scope>
    <source>
        <tissue evidence="14">Shoot tip</tissue>
    </source>
</reference>
<feature type="coiled-coil region" evidence="10">
    <location>
        <begin position="351"/>
        <end position="417"/>
    </location>
</feature>
<evidence type="ECO:0000256" key="10">
    <source>
        <dbReference type="SAM" id="Coils"/>
    </source>
</evidence>
<feature type="region of interest" description="Disordered" evidence="11">
    <location>
        <begin position="551"/>
        <end position="590"/>
    </location>
</feature>